<dbReference type="EMBL" id="JBHTLT010000039">
    <property type="protein sequence ID" value="MFD1205097.1"/>
    <property type="molecule type" value="Genomic_DNA"/>
</dbReference>
<accession>A0ABW3TXG5</accession>
<feature type="transmembrane region" description="Helical" evidence="1">
    <location>
        <begin position="199"/>
        <end position="221"/>
    </location>
</feature>
<feature type="transmembrane region" description="Helical" evidence="1">
    <location>
        <begin position="51"/>
        <end position="72"/>
    </location>
</feature>
<evidence type="ECO:0000256" key="1">
    <source>
        <dbReference type="SAM" id="Phobius"/>
    </source>
</evidence>
<evidence type="ECO:0000313" key="3">
    <source>
        <dbReference type="Proteomes" id="UP001597231"/>
    </source>
</evidence>
<keyword evidence="1" id="KW-0472">Membrane</keyword>
<feature type="transmembrane region" description="Helical" evidence="1">
    <location>
        <begin position="139"/>
        <end position="159"/>
    </location>
</feature>
<dbReference type="Proteomes" id="UP001597231">
    <property type="component" value="Unassembled WGS sequence"/>
</dbReference>
<dbReference type="RefSeq" id="WP_381480352.1">
    <property type="nucleotide sequence ID" value="NZ_JBHTLT010000039.1"/>
</dbReference>
<protein>
    <recommendedName>
        <fullName evidence="4">ABC transporter permease</fullName>
    </recommendedName>
</protein>
<feature type="transmembrane region" description="Helical" evidence="1">
    <location>
        <begin position="93"/>
        <end position="119"/>
    </location>
</feature>
<gene>
    <name evidence="2" type="ORF">ACFQ38_08275</name>
</gene>
<feature type="transmembrane region" description="Helical" evidence="1">
    <location>
        <begin position="20"/>
        <end position="39"/>
    </location>
</feature>
<keyword evidence="1" id="KW-1133">Transmembrane helix</keyword>
<comment type="caution">
    <text evidence="2">The sequence shown here is derived from an EMBL/GenBank/DDBJ whole genome shotgun (WGS) entry which is preliminary data.</text>
</comment>
<organism evidence="2 3">
    <name type="scientific">Sporosarcina contaminans</name>
    <dbReference type="NCBI Taxonomy" id="633403"/>
    <lineage>
        <taxon>Bacteria</taxon>
        <taxon>Bacillati</taxon>
        <taxon>Bacillota</taxon>
        <taxon>Bacilli</taxon>
        <taxon>Bacillales</taxon>
        <taxon>Caryophanaceae</taxon>
        <taxon>Sporosarcina</taxon>
    </lineage>
</organism>
<name>A0ABW3TXG5_9BACL</name>
<sequence length="227" mass="25360">MTTYRGLLSKEWQLMKWSFVGYLLTNLVISVFSLAPSVVGSVGNIRLEMSSLVNMWLILHMFFFTALFLQSLHKDIEQPDIWFHSPASIWELLGVKVVMAFVLNSSSLLICLLSAGVAYVTGASEVKLNLFGLPGATHIFITFFMSSCLIMSFSLFIWVIYKITAYKISHLAILVVMPLIFAGSVVWGILSAINDTKSILFSSFMYITISIVLFAGGATLLEKKVRY</sequence>
<keyword evidence="3" id="KW-1185">Reference proteome</keyword>
<reference evidence="3" key="1">
    <citation type="journal article" date="2019" name="Int. J. Syst. Evol. Microbiol.">
        <title>The Global Catalogue of Microorganisms (GCM) 10K type strain sequencing project: providing services to taxonomists for standard genome sequencing and annotation.</title>
        <authorList>
            <consortium name="The Broad Institute Genomics Platform"/>
            <consortium name="The Broad Institute Genome Sequencing Center for Infectious Disease"/>
            <person name="Wu L."/>
            <person name="Ma J."/>
        </authorList>
    </citation>
    <scope>NUCLEOTIDE SEQUENCE [LARGE SCALE GENOMIC DNA]</scope>
    <source>
        <strain evidence="3">CCUG 53915</strain>
    </source>
</reference>
<keyword evidence="1" id="KW-0812">Transmembrane</keyword>
<feature type="transmembrane region" description="Helical" evidence="1">
    <location>
        <begin position="171"/>
        <end position="193"/>
    </location>
</feature>
<proteinExistence type="predicted"/>
<evidence type="ECO:0008006" key="4">
    <source>
        <dbReference type="Google" id="ProtNLM"/>
    </source>
</evidence>
<evidence type="ECO:0000313" key="2">
    <source>
        <dbReference type="EMBL" id="MFD1205097.1"/>
    </source>
</evidence>